<dbReference type="GO" id="GO:0006096">
    <property type="term" value="P:glycolytic process"/>
    <property type="evidence" value="ECO:0007669"/>
    <property type="project" value="InterPro"/>
</dbReference>
<keyword evidence="4 9" id="KW-0808">Transferase</keyword>
<dbReference type="InterPro" id="IPR049874">
    <property type="entry name" value="ROK_cs"/>
</dbReference>
<protein>
    <recommendedName>
        <fullName evidence="3">Glucokinase</fullName>
        <ecNumber evidence="2">2.7.1.2</ecNumber>
    </recommendedName>
    <alternativeName>
        <fullName evidence="8">Glucose kinase</fullName>
    </alternativeName>
</protein>
<dbReference type="GO" id="GO:0004340">
    <property type="term" value="F:glucokinase activity"/>
    <property type="evidence" value="ECO:0007669"/>
    <property type="project" value="UniProtKB-EC"/>
</dbReference>
<gene>
    <name evidence="9" type="ORF">DAT561_1312</name>
</gene>
<evidence type="ECO:0000256" key="4">
    <source>
        <dbReference type="ARBA" id="ARBA00022679"/>
    </source>
</evidence>
<dbReference type="CDD" id="cd24062">
    <property type="entry name" value="ASKHA_NBD_ROK_BsGLK-like"/>
    <property type="match status" value="1"/>
</dbReference>
<name>A0A2Z5Y3G4_9ENTE</name>
<evidence type="ECO:0000256" key="1">
    <source>
        <dbReference type="ARBA" id="ARBA00006479"/>
    </source>
</evidence>
<evidence type="ECO:0000313" key="9">
    <source>
        <dbReference type="EMBL" id="BBC61417.1"/>
    </source>
</evidence>
<dbReference type="InterPro" id="IPR000600">
    <property type="entry name" value="ROK"/>
</dbReference>
<evidence type="ECO:0000256" key="6">
    <source>
        <dbReference type="ARBA" id="ARBA00022777"/>
    </source>
</evidence>
<keyword evidence="6 9" id="KW-0418">Kinase</keyword>
<evidence type="ECO:0000256" key="2">
    <source>
        <dbReference type="ARBA" id="ARBA00012323"/>
    </source>
</evidence>
<dbReference type="Gene3D" id="3.30.420.40">
    <property type="match status" value="2"/>
</dbReference>
<evidence type="ECO:0000256" key="5">
    <source>
        <dbReference type="ARBA" id="ARBA00022741"/>
    </source>
</evidence>
<dbReference type="PANTHER" id="PTHR18964">
    <property type="entry name" value="ROK (REPRESSOR, ORF, KINASE) FAMILY"/>
    <property type="match status" value="1"/>
</dbReference>
<organism evidence="9 10">
    <name type="scientific">Melissococcus plutonius</name>
    <dbReference type="NCBI Taxonomy" id="33970"/>
    <lineage>
        <taxon>Bacteria</taxon>
        <taxon>Bacillati</taxon>
        <taxon>Bacillota</taxon>
        <taxon>Bacilli</taxon>
        <taxon>Lactobacillales</taxon>
        <taxon>Enterococcaceae</taxon>
        <taxon>Melissococcus</taxon>
    </lineage>
</organism>
<proteinExistence type="inferred from homology"/>
<evidence type="ECO:0000256" key="8">
    <source>
        <dbReference type="ARBA" id="ARBA00032386"/>
    </source>
</evidence>
<dbReference type="PROSITE" id="PS01125">
    <property type="entry name" value="ROK"/>
    <property type="match status" value="1"/>
</dbReference>
<dbReference type="GO" id="GO:0005737">
    <property type="term" value="C:cytoplasm"/>
    <property type="evidence" value="ECO:0007669"/>
    <property type="project" value="InterPro"/>
</dbReference>
<dbReference type="NCBIfam" id="TIGR00744">
    <property type="entry name" value="ROK_glcA_fam"/>
    <property type="match status" value="1"/>
</dbReference>
<reference evidence="9 10" key="1">
    <citation type="submission" date="2018-01" db="EMBL/GenBank/DDBJ databases">
        <title>Whole genome sequence of Melissococcus plutonius DAT561.</title>
        <authorList>
            <person name="Okumura K."/>
            <person name="Takamatsu D."/>
            <person name="Okura M."/>
        </authorList>
    </citation>
    <scope>NUCLEOTIDE SEQUENCE [LARGE SCALE GENOMIC DNA]</scope>
    <source>
        <strain evidence="9 10">DAT561</strain>
    </source>
</reference>
<accession>A0A2Z5Y3G4</accession>
<dbReference type="Proteomes" id="UP000269226">
    <property type="component" value="Chromosome"/>
</dbReference>
<evidence type="ECO:0000313" key="10">
    <source>
        <dbReference type="Proteomes" id="UP000269226"/>
    </source>
</evidence>
<dbReference type="EC" id="2.7.1.2" evidence="2"/>
<comment type="similarity">
    <text evidence="1">Belongs to the ROK (NagC/XylR) family.</text>
</comment>
<evidence type="ECO:0000256" key="3">
    <source>
        <dbReference type="ARBA" id="ARBA00014701"/>
    </source>
</evidence>
<keyword evidence="7" id="KW-0067">ATP-binding</keyword>
<dbReference type="EMBL" id="AP018492">
    <property type="protein sequence ID" value="BBC61417.1"/>
    <property type="molecule type" value="Genomic_DNA"/>
</dbReference>
<dbReference type="PANTHER" id="PTHR18964:SF149">
    <property type="entry name" value="BIFUNCTIONAL UDP-N-ACETYLGLUCOSAMINE 2-EPIMERASE_N-ACETYLMANNOSAMINE KINASE"/>
    <property type="match status" value="1"/>
</dbReference>
<evidence type="ECO:0000256" key="7">
    <source>
        <dbReference type="ARBA" id="ARBA00022840"/>
    </source>
</evidence>
<dbReference type="Pfam" id="PF00480">
    <property type="entry name" value="ROK"/>
    <property type="match status" value="1"/>
</dbReference>
<dbReference type="SUPFAM" id="SSF53067">
    <property type="entry name" value="Actin-like ATPase domain"/>
    <property type="match status" value="1"/>
</dbReference>
<keyword evidence="5" id="KW-0547">Nucleotide-binding</keyword>
<dbReference type="AlphaFoldDB" id="A0A2Z5Y3G4"/>
<dbReference type="GO" id="GO:0005524">
    <property type="term" value="F:ATP binding"/>
    <property type="evidence" value="ECO:0007669"/>
    <property type="project" value="UniProtKB-KW"/>
</dbReference>
<dbReference type="InterPro" id="IPR004654">
    <property type="entry name" value="ROK_glcA"/>
</dbReference>
<sequence length="324" mass="34615">MMDKKLIGIDLGGTTIKFAILTVDGIIQQKWSVQTNILDEGTHIIDDIVASINHRLALYHMQPEEFIGIGMGTPGSVDIEKGTVIGAYNLNWNTLQFVKKQVEEETGISFMLDNDANVAALGEDWMGAGKNSKDVVFITLGTGVGGGIIAQGQLIHGTKGCAGEIGHVTVDPNGFKCTCGKRGCLETVSSATGIVRVARQLSEEYVGNSSLKKAIDEGQAVTSKDVFNYAELENDPLALKVVDRVCYFLGLALGNIGNTLNPNSIIIGGGVSAAGEFLRSRIQTYFDRFTFPQVRESTKLKLAQLGNEAGVIGAASLALNYLEN</sequence>
<dbReference type="InterPro" id="IPR043129">
    <property type="entry name" value="ATPase_NBD"/>
</dbReference>